<evidence type="ECO:0000259" key="4">
    <source>
        <dbReference type="PROSITE" id="PS50887"/>
    </source>
</evidence>
<comment type="caution">
    <text evidence="5">The sequence shown here is derived from an EMBL/GenBank/DDBJ whole genome shotgun (WGS) entry which is preliminary data.</text>
</comment>
<keyword evidence="3" id="KW-1133">Transmembrane helix</keyword>
<keyword evidence="3" id="KW-0472">Membrane</keyword>
<dbReference type="PANTHER" id="PTHR45138">
    <property type="entry name" value="REGULATORY COMPONENTS OF SENSORY TRANSDUCTION SYSTEM"/>
    <property type="match status" value="1"/>
</dbReference>
<feature type="transmembrane region" description="Helical" evidence="3">
    <location>
        <begin position="365"/>
        <end position="383"/>
    </location>
</feature>
<dbReference type="NCBIfam" id="TIGR00254">
    <property type="entry name" value="GGDEF"/>
    <property type="match status" value="1"/>
</dbReference>
<dbReference type="GO" id="GO:0052621">
    <property type="term" value="F:diguanylate cyclase activity"/>
    <property type="evidence" value="ECO:0007669"/>
    <property type="project" value="UniProtKB-EC"/>
</dbReference>
<feature type="transmembrane region" description="Helical" evidence="3">
    <location>
        <begin position="304"/>
        <end position="324"/>
    </location>
</feature>
<proteinExistence type="predicted"/>
<dbReference type="EC" id="2.7.7.65" evidence="1"/>
<feature type="domain" description="GGDEF" evidence="4">
    <location>
        <begin position="429"/>
        <end position="556"/>
    </location>
</feature>
<evidence type="ECO:0000256" key="3">
    <source>
        <dbReference type="SAM" id="Phobius"/>
    </source>
</evidence>
<evidence type="ECO:0000313" key="5">
    <source>
        <dbReference type="EMBL" id="TDN84523.1"/>
    </source>
</evidence>
<protein>
    <recommendedName>
        <fullName evidence="1">diguanylate cyclase</fullName>
        <ecNumber evidence="1">2.7.7.65</ecNumber>
    </recommendedName>
</protein>
<dbReference type="GO" id="GO:0005886">
    <property type="term" value="C:plasma membrane"/>
    <property type="evidence" value="ECO:0007669"/>
    <property type="project" value="TreeGrafter"/>
</dbReference>
<dbReference type="AlphaFoldDB" id="A0A4R6FS32"/>
<dbReference type="CDD" id="cd01949">
    <property type="entry name" value="GGDEF"/>
    <property type="match status" value="1"/>
</dbReference>
<dbReference type="GO" id="GO:0043709">
    <property type="term" value="P:cell adhesion involved in single-species biofilm formation"/>
    <property type="evidence" value="ECO:0007669"/>
    <property type="project" value="TreeGrafter"/>
</dbReference>
<dbReference type="PROSITE" id="PS50887">
    <property type="entry name" value="GGDEF"/>
    <property type="match status" value="1"/>
</dbReference>
<organism evidence="5 6">
    <name type="scientific">Stakelama pacifica</name>
    <dbReference type="NCBI Taxonomy" id="517720"/>
    <lineage>
        <taxon>Bacteria</taxon>
        <taxon>Pseudomonadati</taxon>
        <taxon>Pseudomonadota</taxon>
        <taxon>Alphaproteobacteria</taxon>
        <taxon>Sphingomonadales</taxon>
        <taxon>Sphingomonadaceae</taxon>
        <taxon>Stakelama</taxon>
    </lineage>
</organism>
<dbReference type="Pfam" id="PF07695">
    <property type="entry name" value="7TMR-DISM_7TM"/>
    <property type="match status" value="1"/>
</dbReference>
<dbReference type="InterPro" id="IPR011623">
    <property type="entry name" value="7TMR_DISM_rcpt_extracell_dom1"/>
</dbReference>
<evidence type="ECO:0000256" key="1">
    <source>
        <dbReference type="ARBA" id="ARBA00012528"/>
    </source>
</evidence>
<dbReference type="InterPro" id="IPR029787">
    <property type="entry name" value="Nucleotide_cyclase"/>
</dbReference>
<dbReference type="Pfam" id="PF00990">
    <property type="entry name" value="GGDEF"/>
    <property type="match status" value="1"/>
</dbReference>
<feature type="transmembrane region" description="Helical" evidence="3">
    <location>
        <begin position="175"/>
        <end position="196"/>
    </location>
</feature>
<sequence>MRFVRFFVILAVFAVGLFSPDPSHGSGAVIGLPLDICILRARPDMTPRNLFAEPQRFDCTTPQRDFGDGDFWVMSQFLGNLASARGRNAVRIDNLWEERITLYALYPDGTIRGWPYDQRAKSRHTELGAMVQWSLPSGYGTPQRLLWRIEGSANIRGIIGDARLATRPEGARANLVMGSVYSAFGGLCAALLVYNLAMWAALRHRFQLAYCAMVIALGGYAFTSSGAIAWCWPDMPVNDRARLNYILLACTVSSALVFARGFFGDRVGGVWMTRLSNIFIAALGISTAAFVVLTPWHITLLDNIVSLCFAAILPLIVAIIWTAWRQKSPYLWLFSLAWLAPVLSATLRIGASLNLWPGSFWIDNSTIGAMACEAVISTLAVVYRIRAISRERDEARAHELAARMLADTDPLTGLLNRRAFLARATRRGGMQTLFLADLDHFKQVNETLGHDGGDDVLRVFARTLRASAPDSALVARIGGEEFAIIQPKSAAIDPEELLTRLRTARMPFDISVTASIGVCSGPLTNEVDWKRLYHCADRALYAAKAAGRDRARRAEEVSVAA</sequence>
<dbReference type="SUPFAM" id="SSF55073">
    <property type="entry name" value="Nucleotide cyclase"/>
    <property type="match status" value="1"/>
</dbReference>
<feature type="transmembrane region" description="Helical" evidence="3">
    <location>
        <begin position="208"/>
        <end position="230"/>
    </location>
</feature>
<feature type="transmembrane region" description="Helical" evidence="3">
    <location>
        <begin position="242"/>
        <end position="263"/>
    </location>
</feature>
<evidence type="ECO:0000256" key="2">
    <source>
        <dbReference type="ARBA" id="ARBA00034247"/>
    </source>
</evidence>
<keyword evidence="6" id="KW-1185">Reference proteome</keyword>
<dbReference type="SMART" id="SM00267">
    <property type="entry name" value="GGDEF"/>
    <property type="match status" value="1"/>
</dbReference>
<gene>
    <name evidence="5" type="ORF">EV664_103168</name>
</gene>
<feature type="transmembrane region" description="Helical" evidence="3">
    <location>
        <begin position="275"/>
        <end position="298"/>
    </location>
</feature>
<evidence type="ECO:0000313" key="6">
    <source>
        <dbReference type="Proteomes" id="UP000295493"/>
    </source>
</evidence>
<reference evidence="5 6" key="1">
    <citation type="submission" date="2019-03" db="EMBL/GenBank/DDBJ databases">
        <title>Genomic Encyclopedia of Type Strains, Phase IV (KMG-IV): sequencing the most valuable type-strain genomes for metagenomic binning, comparative biology and taxonomic classification.</title>
        <authorList>
            <person name="Goeker M."/>
        </authorList>
    </citation>
    <scope>NUCLEOTIDE SEQUENCE [LARGE SCALE GENOMIC DNA]</scope>
    <source>
        <strain evidence="5 6">DSM 25059</strain>
    </source>
</reference>
<dbReference type="InterPro" id="IPR050469">
    <property type="entry name" value="Diguanylate_Cyclase"/>
</dbReference>
<dbReference type="InterPro" id="IPR043128">
    <property type="entry name" value="Rev_trsase/Diguanyl_cyclase"/>
</dbReference>
<accession>A0A4R6FS32</accession>
<dbReference type="GO" id="GO:1902201">
    <property type="term" value="P:negative regulation of bacterial-type flagellum-dependent cell motility"/>
    <property type="evidence" value="ECO:0007669"/>
    <property type="project" value="TreeGrafter"/>
</dbReference>
<dbReference type="EMBL" id="SNWD01000003">
    <property type="protein sequence ID" value="TDN84523.1"/>
    <property type="molecule type" value="Genomic_DNA"/>
</dbReference>
<comment type="catalytic activity">
    <reaction evidence="2">
        <text>2 GTP = 3',3'-c-di-GMP + 2 diphosphate</text>
        <dbReference type="Rhea" id="RHEA:24898"/>
        <dbReference type="ChEBI" id="CHEBI:33019"/>
        <dbReference type="ChEBI" id="CHEBI:37565"/>
        <dbReference type="ChEBI" id="CHEBI:58805"/>
        <dbReference type="EC" id="2.7.7.65"/>
    </reaction>
</comment>
<dbReference type="Gene3D" id="3.30.70.270">
    <property type="match status" value="1"/>
</dbReference>
<dbReference type="InterPro" id="IPR000160">
    <property type="entry name" value="GGDEF_dom"/>
</dbReference>
<keyword evidence="3" id="KW-0812">Transmembrane</keyword>
<dbReference type="Proteomes" id="UP000295493">
    <property type="component" value="Unassembled WGS sequence"/>
</dbReference>
<name>A0A4R6FS32_9SPHN</name>
<feature type="transmembrane region" description="Helical" evidence="3">
    <location>
        <begin position="331"/>
        <end position="353"/>
    </location>
</feature>
<dbReference type="PANTHER" id="PTHR45138:SF9">
    <property type="entry name" value="DIGUANYLATE CYCLASE DGCM-RELATED"/>
    <property type="match status" value="1"/>
</dbReference>